<dbReference type="AlphaFoldDB" id="A0A9D4DPI1"/>
<reference evidence="2" key="1">
    <citation type="journal article" date="2019" name="bioRxiv">
        <title>The Genome of the Zebra Mussel, Dreissena polymorpha: A Resource for Invasive Species Research.</title>
        <authorList>
            <person name="McCartney M.A."/>
            <person name="Auch B."/>
            <person name="Kono T."/>
            <person name="Mallez S."/>
            <person name="Zhang Y."/>
            <person name="Obille A."/>
            <person name="Becker A."/>
            <person name="Abrahante J.E."/>
            <person name="Garbe J."/>
            <person name="Badalamenti J.P."/>
            <person name="Herman A."/>
            <person name="Mangelson H."/>
            <person name="Liachko I."/>
            <person name="Sullivan S."/>
            <person name="Sone E.D."/>
            <person name="Koren S."/>
            <person name="Silverstein K.A.T."/>
            <person name="Beckman K.B."/>
            <person name="Gohl D.M."/>
        </authorList>
    </citation>
    <scope>NUCLEOTIDE SEQUENCE</scope>
    <source>
        <strain evidence="2">Duluth1</strain>
        <tissue evidence="2">Whole animal</tissue>
    </source>
</reference>
<accession>A0A9D4DPI1</accession>
<reference evidence="2" key="2">
    <citation type="submission" date="2020-11" db="EMBL/GenBank/DDBJ databases">
        <authorList>
            <person name="McCartney M.A."/>
            <person name="Auch B."/>
            <person name="Kono T."/>
            <person name="Mallez S."/>
            <person name="Becker A."/>
            <person name="Gohl D.M."/>
            <person name="Silverstein K.A.T."/>
            <person name="Koren S."/>
            <person name="Bechman K.B."/>
            <person name="Herman A."/>
            <person name="Abrahante J.E."/>
            <person name="Garbe J."/>
        </authorList>
    </citation>
    <scope>NUCLEOTIDE SEQUENCE</scope>
    <source>
        <strain evidence="2">Duluth1</strain>
        <tissue evidence="2">Whole animal</tissue>
    </source>
</reference>
<gene>
    <name evidence="2" type="ORF">DPMN_187674</name>
</gene>
<name>A0A9D4DPI1_DREPO</name>
<evidence type="ECO:0000256" key="1">
    <source>
        <dbReference type="SAM" id="MobiDB-lite"/>
    </source>
</evidence>
<protein>
    <submittedName>
        <fullName evidence="2">Uncharacterized protein</fullName>
    </submittedName>
</protein>
<proteinExistence type="predicted"/>
<evidence type="ECO:0000313" key="2">
    <source>
        <dbReference type="EMBL" id="KAH3753044.1"/>
    </source>
</evidence>
<feature type="region of interest" description="Disordered" evidence="1">
    <location>
        <begin position="1"/>
        <end position="25"/>
    </location>
</feature>
<comment type="caution">
    <text evidence="2">The sequence shown here is derived from an EMBL/GenBank/DDBJ whole genome shotgun (WGS) entry which is preliminary data.</text>
</comment>
<dbReference type="EMBL" id="JAIWYP010000010">
    <property type="protein sequence ID" value="KAH3753044.1"/>
    <property type="molecule type" value="Genomic_DNA"/>
</dbReference>
<sequence length="51" mass="5854">MFDRRGSFKTINPMTTRHPHGPTRQQHAIITAPTRTFPDSHGRAISRKKRG</sequence>
<evidence type="ECO:0000313" key="3">
    <source>
        <dbReference type="Proteomes" id="UP000828390"/>
    </source>
</evidence>
<keyword evidence="3" id="KW-1185">Reference proteome</keyword>
<dbReference type="Proteomes" id="UP000828390">
    <property type="component" value="Unassembled WGS sequence"/>
</dbReference>
<organism evidence="2 3">
    <name type="scientific">Dreissena polymorpha</name>
    <name type="common">Zebra mussel</name>
    <name type="synonym">Mytilus polymorpha</name>
    <dbReference type="NCBI Taxonomy" id="45954"/>
    <lineage>
        <taxon>Eukaryota</taxon>
        <taxon>Metazoa</taxon>
        <taxon>Spiralia</taxon>
        <taxon>Lophotrochozoa</taxon>
        <taxon>Mollusca</taxon>
        <taxon>Bivalvia</taxon>
        <taxon>Autobranchia</taxon>
        <taxon>Heteroconchia</taxon>
        <taxon>Euheterodonta</taxon>
        <taxon>Imparidentia</taxon>
        <taxon>Neoheterodontei</taxon>
        <taxon>Myida</taxon>
        <taxon>Dreissenoidea</taxon>
        <taxon>Dreissenidae</taxon>
        <taxon>Dreissena</taxon>
    </lineage>
</organism>